<feature type="compositionally biased region" description="Basic and acidic residues" evidence="1">
    <location>
        <begin position="60"/>
        <end position="81"/>
    </location>
</feature>
<keyword evidence="4" id="KW-1185">Reference proteome</keyword>
<feature type="signal peptide" evidence="2">
    <location>
        <begin position="1"/>
        <end position="19"/>
    </location>
</feature>
<protein>
    <submittedName>
        <fullName evidence="3">Uncharacterized protein</fullName>
    </submittedName>
</protein>
<dbReference type="EMBL" id="JEMU01000010">
    <property type="protein sequence ID" value="KAJ02725.1"/>
    <property type="molecule type" value="Genomic_DNA"/>
</dbReference>
<feature type="chain" id="PRO_5001610546" evidence="2">
    <location>
        <begin position="20"/>
        <end position="144"/>
    </location>
</feature>
<proteinExistence type="predicted"/>
<evidence type="ECO:0000256" key="1">
    <source>
        <dbReference type="SAM" id="MobiDB-lite"/>
    </source>
</evidence>
<dbReference type="AlphaFoldDB" id="A0A061SU01"/>
<feature type="region of interest" description="Disordered" evidence="1">
    <location>
        <begin position="58"/>
        <end position="81"/>
    </location>
</feature>
<accession>A0A061SU01</accession>
<reference evidence="3 4" key="1">
    <citation type="journal article" date="2014" name="Genome Announc.">
        <title>Draft Genome Sequences of Two Isolates of the Roseobacter Group, Sulfitobacter sp. Strains 3SOLIMAR09 and 1FIGIMAR09, from Harbors of Mallorca Island (Mediterranean Sea).</title>
        <authorList>
            <person name="Mas-Llado M."/>
            <person name="Pina-Villalonga J.M."/>
            <person name="Brunet-Galmes I."/>
            <person name="Nogales B."/>
            <person name="Bosch R."/>
        </authorList>
    </citation>
    <scope>NUCLEOTIDE SEQUENCE [LARGE SCALE GENOMIC DNA]</scope>
    <source>
        <strain evidence="3 4">1FIGIMAR09</strain>
    </source>
</reference>
<comment type="caution">
    <text evidence="3">The sequence shown here is derived from an EMBL/GenBank/DDBJ whole genome shotgun (WGS) entry which is preliminary data.</text>
</comment>
<organism evidence="3 4">
    <name type="scientific">Sulfitobacter mediterraneus</name>
    <dbReference type="NCBI Taxonomy" id="83219"/>
    <lineage>
        <taxon>Bacteria</taxon>
        <taxon>Pseudomonadati</taxon>
        <taxon>Pseudomonadota</taxon>
        <taxon>Alphaproteobacteria</taxon>
        <taxon>Rhodobacterales</taxon>
        <taxon>Roseobacteraceae</taxon>
        <taxon>Sulfitobacter</taxon>
    </lineage>
</organism>
<name>A0A061SU01_9RHOB</name>
<keyword evidence="2" id="KW-0732">Signal</keyword>
<dbReference type="STRING" id="83219.PM02_12935"/>
<sequence>MNKLLFAACVALVCGALGAALMVVGGPGHARMEKNDAQRAANLRKLGQYYRCNLPVEPSLGDREPQDTPDRCAGHVRKPDARDPVTNEEYIFTRTSADQFEVCATFQTDTQPRDRYPFQDIMFDGAEGCVVHARSGAGLKWAIQ</sequence>
<dbReference type="Proteomes" id="UP000027337">
    <property type="component" value="Unassembled WGS sequence"/>
</dbReference>
<dbReference type="RefSeq" id="WP_037909039.1">
    <property type="nucleotide sequence ID" value="NZ_JEMU01000010.1"/>
</dbReference>
<dbReference type="eggNOG" id="ENOG50317UT">
    <property type="taxonomic scope" value="Bacteria"/>
</dbReference>
<evidence type="ECO:0000256" key="2">
    <source>
        <dbReference type="SAM" id="SignalP"/>
    </source>
</evidence>
<evidence type="ECO:0000313" key="3">
    <source>
        <dbReference type="EMBL" id="KAJ02725.1"/>
    </source>
</evidence>
<evidence type="ECO:0000313" key="4">
    <source>
        <dbReference type="Proteomes" id="UP000027337"/>
    </source>
</evidence>
<gene>
    <name evidence="3" type="ORF">PM02_12935</name>
</gene>